<keyword evidence="2" id="KW-1185">Reference proteome</keyword>
<sequence>MYYTHRLRSNLQEWRNRLYKSNYENFGSNLSFFRKRLEETALLKSILANAVTEHHIGVNDLDKMIKSGVKLDEEPYQTTNEARLAAVLYQRLNHWFASSHHHYNLLGYSNSFDEKLRRFLETEIEPIIKYLQDSLEEVNFTLYLLEKYKARTEWFTRQNLVTKYQTATKSYEEIFEDDLRLFLFDQGVDYPFSTPKSSSGRADIIGNLDTNDPLVLEIKVYDTAKAYRKNRVIDGFGQIVKYANDYNKDVGYLVVFNLDNIEIKIVNAEPNANEAFPNRVMFNDKTYFILFINLNSDRTASKQGKIKVEEIREEELFEQVKAE</sequence>
<reference evidence="1 2" key="1">
    <citation type="submission" date="2018-11" db="EMBL/GenBank/DDBJ databases">
        <authorList>
            <person name="Zhou Z."/>
            <person name="Wang G."/>
        </authorList>
    </citation>
    <scope>NUCLEOTIDE SEQUENCE [LARGE SCALE GENOMIC DNA]</scope>
    <source>
        <strain evidence="1 2">KCTC52004</strain>
    </source>
</reference>
<dbReference type="Proteomes" id="UP000271925">
    <property type="component" value="Unassembled WGS sequence"/>
</dbReference>
<evidence type="ECO:0000313" key="2">
    <source>
        <dbReference type="Proteomes" id="UP000271925"/>
    </source>
</evidence>
<dbReference type="RefSeq" id="WP_124868976.1">
    <property type="nucleotide sequence ID" value="NZ_RQJO01000007.1"/>
</dbReference>
<dbReference type="EMBL" id="RQJO01000007">
    <property type="protein sequence ID" value="RRB06303.1"/>
    <property type="molecule type" value="Genomic_DNA"/>
</dbReference>
<accession>A0A3P1BZU6</accession>
<name>A0A3P1BZU6_9BACT</name>
<protein>
    <submittedName>
        <fullName evidence="1">Uncharacterized protein</fullName>
    </submittedName>
</protein>
<organism evidence="1 2">
    <name type="scientific">Larkinella rosea</name>
    <dbReference type="NCBI Taxonomy" id="2025312"/>
    <lineage>
        <taxon>Bacteria</taxon>
        <taxon>Pseudomonadati</taxon>
        <taxon>Bacteroidota</taxon>
        <taxon>Cytophagia</taxon>
        <taxon>Cytophagales</taxon>
        <taxon>Spirosomataceae</taxon>
        <taxon>Larkinella</taxon>
    </lineage>
</organism>
<evidence type="ECO:0000313" key="1">
    <source>
        <dbReference type="EMBL" id="RRB06303.1"/>
    </source>
</evidence>
<comment type="caution">
    <text evidence="1">The sequence shown here is derived from an EMBL/GenBank/DDBJ whole genome shotgun (WGS) entry which is preliminary data.</text>
</comment>
<proteinExistence type="predicted"/>
<gene>
    <name evidence="1" type="ORF">EHT25_00410</name>
</gene>
<dbReference type="AlphaFoldDB" id="A0A3P1BZU6"/>
<dbReference type="OrthoDB" id="1452260at2"/>